<dbReference type="AlphaFoldDB" id="A0A1Q3BKF1"/>
<dbReference type="InterPro" id="IPR036691">
    <property type="entry name" value="Endo/exonu/phosph_ase_sf"/>
</dbReference>
<feature type="compositionally biased region" description="Basic residues" evidence="1">
    <location>
        <begin position="314"/>
        <end position="324"/>
    </location>
</feature>
<dbReference type="OrthoDB" id="1739952at2759"/>
<organism evidence="4 5">
    <name type="scientific">Cephalotus follicularis</name>
    <name type="common">Albany pitcher plant</name>
    <dbReference type="NCBI Taxonomy" id="3775"/>
    <lineage>
        <taxon>Eukaryota</taxon>
        <taxon>Viridiplantae</taxon>
        <taxon>Streptophyta</taxon>
        <taxon>Embryophyta</taxon>
        <taxon>Tracheophyta</taxon>
        <taxon>Spermatophyta</taxon>
        <taxon>Magnoliopsida</taxon>
        <taxon>eudicotyledons</taxon>
        <taxon>Gunneridae</taxon>
        <taxon>Pentapetalae</taxon>
        <taxon>rosids</taxon>
        <taxon>fabids</taxon>
        <taxon>Oxalidales</taxon>
        <taxon>Cephalotaceae</taxon>
        <taxon>Cephalotus</taxon>
    </lineage>
</organism>
<feature type="non-terminal residue" evidence="4">
    <location>
        <position position="1"/>
    </location>
</feature>
<dbReference type="InterPro" id="IPR040256">
    <property type="entry name" value="At4g02000-like"/>
</dbReference>
<evidence type="ECO:0000259" key="2">
    <source>
        <dbReference type="Pfam" id="PF03372"/>
    </source>
</evidence>
<dbReference type="Proteomes" id="UP000187406">
    <property type="component" value="Unassembled WGS sequence"/>
</dbReference>
<reference evidence="5" key="1">
    <citation type="submission" date="2016-04" db="EMBL/GenBank/DDBJ databases">
        <title>Cephalotus genome sequencing.</title>
        <authorList>
            <person name="Fukushima K."/>
            <person name="Hasebe M."/>
            <person name="Fang X."/>
        </authorList>
    </citation>
    <scope>NUCLEOTIDE SEQUENCE [LARGE SCALE GENOMIC DNA]</scope>
    <source>
        <strain evidence="5">cv. St1</strain>
    </source>
</reference>
<dbReference type="EMBL" id="BDDD01000630">
    <property type="protein sequence ID" value="GAV68379.1"/>
    <property type="molecule type" value="Genomic_DNA"/>
</dbReference>
<feature type="domain" description="DUF4283" evidence="3">
    <location>
        <begin position="29"/>
        <end position="106"/>
    </location>
</feature>
<name>A0A1Q3BKF1_CEPFO</name>
<feature type="non-terminal residue" evidence="4">
    <location>
        <position position="621"/>
    </location>
</feature>
<dbReference type="PANTHER" id="PTHR31286:SF99">
    <property type="entry name" value="DUF4283 DOMAIN-CONTAINING PROTEIN"/>
    <property type="match status" value="1"/>
</dbReference>
<evidence type="ECO:0000259" key="3">
    <source>
        <dbReference type="Pfam" id="PF14111"/>
    </source>
</evidence>
<evidence type="ECO:0000313" key="5">
    <source>
        <dbReference type="Proteomes" id="UP000187406"/>
    </source>
</evidence>
<sequence>LSFHEPKEQDGVCIVEPPDEVFEIGVKMWSNTLVGYFVGKRISFKVVKEQLEKKWRKWGAVQVVTADNGNFLFKFENNTSCDQVLSNGPWEVWGAYLALKRWEEGMSLCKDSFTSIPAWVKLANVPSELWTRPGLSYVASALGVPLCMDAATSAGNKLSFARVCVEMKASSSFPNSFKVRRRNGTLSEVMVQYVWKPSVCSVCRVFDHSSKQCHLVERKEVTDQVDYGPGGCCEVVPCVISTHIPGENHELEQSEGFPLRVEEPAVAPQGFPNPIVGKVNPTTPLKNLSEAVLSPRSASPDPDSPSFCPVVGSGKRRKKKKRPLSKGFHPLSMISCASWNIRGLNNPLKEEVGRFILTNKVAICGLFETKTRVDRVQQIVNRMCKFWEYTTNHAVSEQGRIWVVWDHSILNFEVAHMTEQAVHGKAVLGNGSFVHLSFIYGLCDYKSRRDLWKDLIFISQGIAHAPWLILGDFNVSRYPQDQLHGLPRFSKAMSEFNECLNAIEVDDIRSVGRHFTWSNKRVGNAAVNKKLDRVLGNWGWHKVFNHSCALFHNPGVSDHSPVSVTLSDPWRCGNKPFKFLNFWAGDGRFPGLVKSVWDKRIVGNPLEVVISKLRMLKRELK</sequence>
<proteinExistence type="predicted"/>
<feature type="domain" description="Endonuclease/exonuclease/phosphatase" evidence="2">
    <location>
        <begin position="337"/>
        <end position="559"/>
    </location>
</feature>
<dbReference type="PANTHER" id="PTHR31286">
    <property type="entry name" value="GLYCINE-RICH CELL WALL STRUCTURAL PROTEIN 1.8-LIKE"/>
    <property type="match status" value="1"/>
</dbReference>
<protein>
    <submittedName>
        <fullName evidence="4">Exo_endo_phos domain-containing protein/DUF4283 domain-containing protein</fullName>
    </submittedName>
</protein>
<dbReference type="SUPFAM" id="SSF56219">
    <property type="entry name" value="DNase I-like"/>
    <property type="match status" value="1"/>
</dbReference>
<dbReference type="InterPro" id="IPR005135">
    <property type="entry name" value="Endo/exonuclease/phosphatase"/>
</dbReference>
<dbReference type="InterPro" id="IPR025558">
    <property type="entry name" value="DUF4283"/>
</dbReference>
<comment type="caution">
    <text evidence="4">The sequence shown here is derived from an EMBL/GenBank/DDBJ whole genome shotgun (WGS) entry which is preliminary data.</text>
</comment>
<evidence type="ECO:0000256" key="1">
    <source>
        <dbReference type="SAM" id="MobiDB-lite"/>
    </source>
</evidence>
<keyword evidence="5" id="KW-1185">Reference proteome</keyword>
<dbReference type="Pfam" id="PF14111">
    <property type="entry name" value="DUF4283"/>
    <property type="match status" value="1"/>
</dbReference>
<dbReference type="Gene3D" id="3.60.10.10">
    <property type="entry name" value="Endonuclease/exonuclease/phosphatase"/>
    <property type="match status" value="1"/>
</dbReference>
<evidence type="ECO:0000313" key="4">
    <source>
        <dbReference type="EMBL" id="GAV68379.1"/>
    </source>
</evidence>
<feature type="compositionally biased region" description="Low complexity" evidence="1">
    <location>
        <begin position="294"/>
        <end position="309"/>
    </location>
</feature>
<gene>
    <name evidence="4" type="ORF">CFOL_v3_11882</name>
</gene>
<dbReference type="Pfam" id="PF03372">
    <property type="entry name" value="Exo_endo_phos"/>
    <property type="match status" value="1"/>
</dbReference>
<dbReference type="InParanoid" id="A0A1Q3BKF1"/>
<accession>A0A1Q3BKF1</accession>
<feature type="region of interest" description="Disordered" evidence="1">
    <location>
        <begin position="291"/>
        <end position="326"/>
    </location>
</feature>
<dbReference type="GO" id="GO:0003824">
    <property type="term" value="F:catalytic activity"/>
    <property type="evidence" value="ECO:0007669"/>
    <property type="project" value="InterPro"/>
</dbReference>